<proteinExistence type="predicted"/>
<protein>
    <submittedName>
        <fullName evidence="1">Uncharacterized protein</fullName>
    </submittedName>
</protein>
<accession>A0AB34H524</accession>
<gene>
    <name evidence="1" type="ORF">J1605_006527</name>
</gene>
<comment type="caution">
    <text evidence="1">The sequence shown here is derived from an EMBL/GenBank/DDBJ whole genome shotgun (WGS) entry which is preliminary data.</text>
</comment>
<sequence length="167" mass="18937">MRSHHYYAFSLTAQNLSWSPYLVLQYLHLTSRLGLRRPLGTLPLQMGLGDPRHGWLDWAHLTSCLAAPGGHRVIYLLSHTPACCQSSYLGVRRVSFVPVKNAARLKNSPVVWWKLRPLYQRKKSPLPPHLLISKMFPRAHLPLEHPAVSKCLGESVPPPLLLQLFQA</sequence>
<organism evidence="1 2">
    <name type="scientific">Eschrichtius robustus</name>
    <name type="common">California gray whale</name>
    <name type="synonym">Eschrichtius gibbosus</name>
    <dbReference type="NCBI Taxonomy" id="9764"/>
    <lineage>
        <taxon>Eukaryota</taxon>
        <taxon>Metazoa</taxon>
        <taxon>Chordata</taxon>
        <taxon>Craniata</taxon>
        <taxon>Vertebrata</taxon>
        <taxon>Euteleostomi</taxon>
        <taxon>Mammalia</taxon>
        <taxon>Eutheria</taxon>
        <taxon>Laurasiatheria</taxon>
        <taxon>Artiodactyla</taxon>
        <taxon>Whippomorpha</taxon>
        <taxon>Cetacea</taxon>
        <taxon>Mysticeti</taxon>
        <taxon>Eschrichtiidae</taxon>
        <taxon>Eschrichtius</taxon>
    </lineage>
</organism>
<name>A0AB34H524_ESCRO</name>
<keyword evidence="2" id="KW-1185">Reference proteome</keyword>
<dbReference type="Proteomes" id="UP001159641">
    <property type="component" value="Unassembled WGS sequence"/>
</dbReference>
<dbReference type="AlphaFoldDB" id="A0AB34H524"/>
<evidence type="ECO:0000313" key="1">
    <source>
        <dbReference type="EMBL" id="KAJ8786171.1"/>
    </source>
</evidence>
<reference evidence="1 2" key="1">
    <citation type="submission" date="2022-11" db="EMBL/GenBank/DDBJ databases">
        <title>Whole genome sequence of Eschrichtius robustus ER-17-0199.</title>
        <authorList>
            <person name="Bruniche-Olsen A."/>
            <person name="Black A.N."/>
            <person name="Fields C.J."/>
            <person name="Walden K."/>
            <person name="Dewoody J.A."/>
        </authorList>
    </citation>
    <scope>NUCLEOTIDE SEQUENCE [LARGE SCALE GENOMIC DNA]</scope>
    <source>
        <strain evidence="1">ER-17-0199</strain>
        <tissue evidence="1">Blubber</tissue>
    </source>
</reference>
<dbReference type="EMBL" id="JAIQCJ010001997">
    <property type="protein sequence ID" value="KAJ8786171.1"/>
    <property type="molecule type" value="Genomic_DNA"/>
</dbReference>
<evidence type="ECO:0000313" key="2">
    <source>
        <dbReference type="Proteomes" id="UP001159641"/>
    </source>
</evidence>